<keyword evidence="5" id="KW-0862">Zinc</keyword>
<feature type="transmembrane region" description="Helical" evidence="8">
    <location>
        <begin position="441"/>
        <end position="460"/>
    </location>
</feature>
<reference evidence="9 10" key="1">
    <citation type="journal article" date="2018" name="Cell">
        <title>The Chara Genome: Secondary Complexity and Implications for Plant Terrestrialization.</title>
        <authorList>
            <person name="Nishiyama T."/>
            <person name="Sakayama H."/>
            <person name="Vries J.D."/>
            <person name="Buschmann H."/>
            <person name="Saint-Marcoux D."/>
            <person name="Ullrich K.K."/>
            <person name="Haas F.B."/>
            <person name="Vanderstraeten L."/>
            <person name="Becker D."/>
            <person name="Lang D."/>
            <person name="Vosolsobe S."/>
            <person name="Rombauts S."/>
            <person name="Wilhelmsson P.K.I."/>
            <person name="Janitza P."/>
            <person name="Kern R."/>
            <person name="Heyl A."/>
            <person name="Rumpler F."/>
            <person name="Villalobos L.I.A.C."/>
            <person name="Clay J.M."/>
            <person name="Skokan R."/>
            <person name="Toyoda A."/>
            <person name="Suzuki Y."/>
            <person name="Kagoshima H."/>
            <person name="Schijlen E."/>
            <person name="Tajeshwar N."/>
            <person name="Catarino B."/>
            <person name="Hetherington A.J."/>
            <person name="Saltykova A."/>
            <person name="Bonnot C."/>
            <person name="Breuninger H."/>
            <person name="Symeonidi A."/>
            <person name="Radhakrishnan G.V."/>
            <person name="Van Nieuwerburgh F."/>
            <person name="Deforce D."/>
            <person name="Chang C."/>
            <person name="Karol K.G."/>
            <person name="Hedrich R."/>
            <person name="Ulvskov P."/>
            <person name="Glockner G."/>
            <person name="Delwiche C.F."/>
            <person name="Petrasek J."/>
            <person name="Van de Peer Y."/>
            <person name="Friml J."/>
            <person name="Beilby M."/>
            <person name="Dolan L."/>
            <person name="Kohara Y."/>
            <person name="Sugano S."/>
            <person name="Fujiyama A."/>
            <person name="Delaux P.-M."/>
            <person name="Quint M."/>
            <person name="TheiBen G."/>
            <person name="Hagemann M."/>
            <person name="Harholt J."/>
            <person name="Dunand C."/>
            <person name="Zachgo S."/>
            <person name="Langdale J."/>
            <person name="Maumus F."/>
            <person name="Straeten D.V.D."/>
            <person name="Gould S.B."/>
            <person name="Rensing S.A."/>
        </authorList>
    </citation>
    <scope>NUCLEOTIDE SEQUENCE [LARGE SCALE GENOMIC DNA]</scope>
    <source>
        <strain evidence="9 10">S276</strain>
    </source>
</reference>
<dbReference type="Proteomes" id="UP000265515">
    <property type="component" value="Unassembled WGS sequence"/>
</dbReference>
<evidence type="ECO:0000256" key="7">
    <source>
        <dbReference type="SAM" id="Coils"/>
    </source>
</evidence>
<keyword evidence="3" id="KW-0645">Protease</keyword>
<sequence length="558" mass="61734">MTTLCTTCSWGSPSGGPFGVSFFRWGSGTPCETRGGAGTTPYTEEWEEEAAKILAEEKAKKEKREVVKQAKELALLEEQAANKKLEEELEKLKREEESKLKAVEAKKEQEEKKVEEEVPLIIKMSPEELEPLTSCKQSTLDSRQWKSAKVLKGVMNELVVVPGHGVTETQLVQLFYRAMPEPLRRLFFEKSKESTMTYDTLSREVVAFEAQSMPTTTFWHKDLDKGQKWKDRTISGQIKAKDHLTLTLDEGGTEEVPYNQIEWGLEEEGSGDSQGRTYAAVAAGGRSQGRGAGAKGVGPLVVEERAIKGLATEEIAKREVGVEVPRKTALVSLDHLLGGVDGTLACHKGGLGKIWAFITNSAAEADRPGLVHVLRLLWPLGGLAYVGHAGTPQDDLKVAVAGPLTHIPMGLFWFVLWIAASRGKLALNYYGNFFINLVRDATFLNVILFCFNLLLPAYPLDGGRVFINILLIFQVSTQKTAIAALSVSTPLALLVIIYFALAGNWLGMLVGCWILLQNVYLFMYVKDGRADEHPLFARQEQQERATQDSMSMPMQQKV</sequence>
<accession>A0A388M3F3</accession>
<evidence type="ECO:0000256" key="6">
    <source>
        <dbReference type="ARBA" id="ARBA00023049"/>
    </source>
</evidence>
<evidence type="ECO:0000256" key="3">
    <source>
        <dbReference type="ARBA" id="ARBA00022670"/>
    </source>
</evidence>
<dbReference type="EMBL" id="BFEA01000714">
    <property type="protein sequence ID" value="GBG89071.1"/>
    <property type="molecule type" value="Genomic_DNA"/>
</dbReference>
<gene>
    <name evidence="9" type="ORF">CBR_g48781</name>
</gene>
<evidence type="ECO:0000256" key="8">
    <source>
        <dbReference type="SAM" id="Phobius"/>
    </source>
</evidence>
<dbReference type="GO" id="GO:0006508">
    <property type="term" value="P:proteolysis"/>
    <property type="evidence" value="ECO:0007669"/>
    <property type="project" value="UniProtKB-KW"/>
</dbReference>
<proteinExistence type="inferred from homology"/>
<protein>
    <recommendedName>
        <fullName evidence="11">Peptidase M50 domain-containing protein</fullName>
    </recommendedName>
</protein>
<keyword evidence="8" id="KW-1133">Transmembrane helix</keyword>
<comment type="caution">
    <text evidence="9">The sequence shown here is derived from an EMBL/GenBank/DDBJ whole genome shotgun (WGS) entry which is preliminary data.</text>
</comment>
<evidence type="ECO:0000256" key="1">
    <source>
        <dbReference type="ARBA" id="ARBA00001947"/>
    </source>
</evidence>
<dbReference type="GO" id="GO:0008237">
    <property type="term" value="F:metallopeptidase activity"/>
    <property type="evidence" value="ECO:0007669"/>
    <property type="project" value="UniProtKB-KW"/>
</dbReference>
<evidence type="ECO:0000256" key="5">
    <source>
        <dbReference type="ARBA" id="ARBA00022833"/>
    </source>
</evidence>
<keyword evidence="8" id="KW-0812">Transmembrane</keyword>
<keyword evidence="4" id="KW-0378">Hydrolase</keyword>
<evidence type="ECO:0000256" key="4">
    <source>
        <dbReference type="ARBA" id="ARBA00022801"/>
    </source>
</evidence>
<keyword evidence="6" id="KW-0482">Metalloprotease</keyword>
<comment type="cofactor">
    <cofactor evidence="1">
        <name>Zn(2+)</name>
        <dbReference type="ChEBI" id="CHEBI:29105"/>
    </cofactor>
</comment>
<dbReference type="AlphaFoldDB" id="A0A388M3F3"/>
<keyword evidence="8" id="KW-0472">Membrane</keyword>
<feature type="transmembrane region" description="Helical" evidence="8">
    <location>
        <begin position="505"/>
        <end position="525"/>
    </location>
</feature>
<feature type="transmembrane region" description="Helical" evidence="8">
    <location>
        <begin position="398"/>
        <end position="421"/>
    </location>
</feature>
<comment type="similarity">
    <text evidence="2">Belongs to the peptidase M50B family.</text>
</comment>
<evidence type="ECO:0000313" key="10">
    <source>
        <dbReference type="Proteomes" id="UP000265515"/>
    </source>
</evidence>
<dbReference type="PANTHER" id="PTHR39188:SF3">
    <property type="entry name" value="STAGE IV SPORULATION PROTEIN FB"/>
    <property type="match status" value="1"/>
</dbReference>
<dbReference type="Gramene" id="GBG89071">
    <property type="protein sequence ID" value="GBG89071"/>
    <property type="gene ID" value="CBR_g48781"/>
</dbReference>
<evidence type="ECO:0008006" key="11">
    <source>
        <dbReference type="Google" id="ProtNLM"/>
    </source>
</evidence>
<dbReference type="OrthoDB" id="497749at2759"/>
<feature type="coiled-coil region" evidence="7">
    <location>
        <begin position="59"/>
        <end position="113"/>
    </location>
</feature>
<name>A0A388M3F3_CHABU</name>
<evidence type="ECO:0000313" key="9">
    <source>
        <dbReference type="EMBL" id="GBG89071.1"/>
    </source>
</evidence>
<keyword evidence="10" id="KW-1185">Reference proteome</keyword>
<dbReference type="PANTHER" id="PTHR39188">
    <property type="entry name" value="MEMBRANE-ASSOCIATED ZINC METALLOPROTEASE M50B"/>
    <property type="match status" value="1"/>
</dbReference>
<evidence type="ECO:0000256" key="2">
    <source>
        <dbReference type="ARBA" id="ARBA00007931"/>
    </source>
</evidence>
<keyword evidence="7" id="KW-0175">Coiled coil</keyword>
<organism evidence="9 10">
    <name type="scientific">Chara braunii</name>
    <name type="common">Braun's stonewort</name>
    <dbReference type="NCBI Taxonomy" id="69332"/>
    <lineage>
        <taxon>Eukaryota</taxon>
        <taxon>Viridiplantae</taxon>
        <taxon>Streptophyta</taxon>
        <taxon>Charophyceae</taxon>
        <taxon>Charales</taxon>
        <taxon>Characeae</taxon>
        <taxon>Chara</taxon>
    </lineage>
</organism>